<dbReference type="Gene3D" id="1.20.5.430">
    <property type="match status" value="1"/>
</dbReference>
<dbReference type="Pfam" id="PF06825">
    <property type="entry name" value="HSBP1"/>
    <property type="match status" value="1"/>
</dbReference>
<reference evidence="8" key="1">
    <citation type="journal article" date="2011" name="Nat. Biotechnol.">
        <title>The genomic sequence of the Chinese hamster ovary (CHO)-K1 cell line.</title>
        <authorList>
            <person name="Xu X."/>
            <person name="Nagarajan H."/>
            <person name="Lewis N.E."/>
            <person name="Pan S."/>
            <person name="Cai Z."/>
            <person name="Liu X."/>
            <person name="Chen W."/>
            <person name="Xie M."/>
            <person name="Wang W."/>
            <person name="Hammond S."/>
            <person name="Andersen M.R."/>
            <person name="Neff N."/>
            <person name="Passarelli B."/>
            <person name="Koh W."/>
            <person name="Fan H.C."/>
            <person name="Wang J."/>
            <person name="Gui Y."/>
            <person name="Lee K.H."/>
            <person name="Betenbaugh M.J."/>
            <person name="Quake S.R."/>
            <person name="Famili I."/>
            <person name="Palsson B.O."/>
            <person name="Wang J."/>
        </authorList>
    </citation>
    <scope>NUCLEOTIDE SEQUENCE [LARGE SCALE GENOMIC DNA]</scope>
    <source>
        <strain evidence="8">CHO K1 cell line</strain>
    </source>
</reference>
<comment type="subcellular location">
    <subcellularLocation>
        <location evidence="1">Nucleus</location>
    </subcellularLocation>
</comment>
<dbReference type="PANTHER" id="PTHR19424:SF3">
    <property type="entry name" value="HEAT SHOCK FACTOR-BINDING PROTEIN 1"/>
    <property type="match status" value="1"/>
</dbReference>
<dbReference type="InterPro" id="IPR009643">
    <property type="entry name" value="HS1-bd"/>
</dbReference>
<organism evidence="7 8">
    <name type="scientific">Cricetulus griseus</name>
    <name type="common">Chinese hamster</name>
    <name type="synonym">Cricetulus barabensis griseus</name>
    <dbReference type="NCBI Taxonomy" id="10029"/>
    <lineage>
        <taxon>Eukaryota</taxon>
        <taxon>Metazoa</taxon>
        <taxon>Chordata</taxon>
        <taxon>Craniata</taxon>
        <taxon>Vertebrata</taxon>
        <taxon>Euteleostomi</taxon>
        <taxon>Mammalia</taxon>
        <taxon>Eutheria</taxon>
        <taxon>Euarchontoglires</taxon>
        <taxon>Glires</taxon>
        <taxon>Rodentia</taxon>
        <taxon>Myomorpha</taxon>
        <taxon>Muroidea</taxon>
        <taxon>Cricetidae</taxon>
        <taxon>Cricetinae</taxon>
        <taxon>Cricetulus</taxon>
    </lineage>
</organism>
<dbReference type="PANTHER" id="PTHR19424">
    <property type="entry name" value="HEAT SHOCK FACTOR BINDING PROTEIN 1"/>
    <property type="match status" value="1"/>
</dbReference>
<gene>
    <name evidence="7" type="ORF">I79_006342</name>
</gene>
<sequence>MREMAETDPKTMQDITLVVETFLQQVQDKFQIMSEQMVGRIDDMSRRIDDMEKNIDGPVTQARVEELDAWKPRFLLRRRVEGQVVKAEFK</sequence>
<evidence type="ECO:0000256" key="4">
    <source>
        <dbReference type="ARBA" id="ARBA00037689"/>
    </source>
</evidence>
<comment type="subunit">
    <text evidence="5">Homohexamer. Associates with heptad repeats of HSF1 trimers and probably also HSF1 monomers, and with HSP70. Association with HSF1 trimers and HSP70 coincides with attenuation of heat shock response and the conversion of HSF1 trimer to monomer.</text>
</comment>
<dbReference type="FunFam" id="1.20.5.430:FF:000002">
    <property type="entry name" value="Heat shock factor-binding protein 1"/>
    <property type="match status" value="1"/>
</dbReference>
<dbReference type="GO" id="GO:0070370">
    <property type="term" value="P:cellular heat acclimation"/>
    <property type="evidence" value="ECO:0007669"/>
    <property type="project" value="TreeGrafter"/>
</dbReference>
<evidence type="ECO:0000256" key="5">
    <source>
        <dbReference type="ARBA" id="ARBA00038772"/>
    </source>
</evidence>
<dbReference type="GO" id="GO:0005829">
    <property type="term" value="C:cytosol"/>
    <property type="evidence" value="ECO:0007669"/>
    <property type="project" value="TreeGrafter"/>
</dbReference>
<dbReference type="GO" id="GO:0005634">
    <property type="term" value="C:nucleus"/>
    <property type="evidence" value="ECO:0007669"/>
    <property type="project" value="UniProtKB-SubCell"/>
</dbReference>
<dbReference type="GO" id="GO:0003714">
    <property type="term" value="F:transcription corepressor activity"/>
    <property type="evidence" value="ECO:0007669"/>
    <property type="project" value="InterPro"/>
</dbReference>
<keyword evidence="3" id="KW-0539">Nucleus</keyword>
<evidence type="ECO:0000256" key="1">
    <source>
        <dbReference type="ARBA" id="ARBA00004123"/>
    </source>
</evidence>
<comment type="function">
    <text evidence="4">Negative regulator of the heat shock response. Negatively affects HSF1 DNA-binding activity. May have a role in the suppression of the activation of the stress response during the aging process.</text>
</comment>
<proteinExistence type="inferred from homology"/>
<comment type="similarity">
    <text evidence="2">Belongs to the HSBP1 family.</text>
</comment>
<evidence type="ECO:0000313" key="8">
    <source>
        <dbReference type="Proteomes" id="UP000001075"/>
    </source>
</evidence>
<dbReference type="InParanoid" id="G3H7K9"/>
<dbReference type="Proteomes" id="UP000001075">
    <property type="component" value="Unassembled WGS sequence"/>
</dbReference>
<dbReference type="EMBL" id="JH000196">
    <property type="protein sequence ID" value="EGW05230.1"/>
    <property type="molecule type" value="Genomic_DNA"/>
</dbReference>
<name>G3H7K9_CRIGR</name>
<evidence type="ECO:0000256" key="3">
    <source>
        <dbReference type="ARBA" id="ARBA00023242"/>
    </source>
</evidence>
<evidence type="ECO:0000313" key="7">
    <source>
        <dbReference type="EMBL" id="EGW05230.1"/>
    </source>
</evidence>
<accession>G3H7K9</accession>
<keyword evidence="7" id="KW-0346">Stress response</keyword>
<dbReference type="STRING" id="10029.G3H7K9"/>
<protein>
    <recommendedName>
        <fullName evidence="6">Heat shock factor-binding protein 1</fullName>
    </recommendedName>
</protein>
<evidence type="ECO:0000256" key="2">
    <source>
        <dbReference type="ARBA" id="ARBA00006349"/>
    </source>
</evidence>
<dbReference type="AlphaFoldDB" id="G3H7K9"/>
<evidence type="ECO:0000256" key="6">
    <source>
        <dbReference type="ARBA" id="ARBA00039223"/>
    </source>
</evidence>